<name>A0ABU7TE02_9HYPH</name>
<proteinExistence type="predicted"/>
<dbReference type="InterPro" id="IPR012347">
    <property type="entry name" value="Ferritin-like"/>
</dbReference>
<accession>A0ABU7TE02</accession>
<evidence type="ECO:0000256" key="1">
    <source>
        <dbReference type="SAM" id="SignalP"/>
    </source>
</evidence>
<keyword evidence="4" id="KW-1185">Reference proteome</keyword>
<dbReference type="EMBL" id="MLBY01000005">
    <property type="protein sequence ID" value="MEE7458870.1"/>
    <property type="molecule type" value="Genomic_DNA"/>
</dbReference>
<evidence type="ECO:0000259" key="2">
    <source>
        <dbReference type="Pfam" id="PF03713"/>
    </source>
</evidence>
<feature type="signal peptide" evidence="1">
    <location>
        <begin position="1"/>
        <end position="28"/>
    </location>
</feature>
<organism evidence="3 4">
    <name type="scientific">Methylobacterium radiotolerans</name>
    <dbReference type="NCBI Taxonomy" id="31998"/>
    <lineage>
        <taxon>Bacteria</taxon>
        <taxon>Pseudomonadati</taxon>
        <taxon>Pseudomonadota</taxon>
        <taxon>Alphaproteobacteria</taxon>
        <taxon>Hyphomicrobiales</taxon>
        <taxon>Methylobacteriaceae</taxon>
        <taxon>Methylobacterium</taxon>
    </lineage>
</organism>
<evidence type="ECO:0000313" key="3">
    <source>
        <dbReference type="EMBL" id="MEE7458870.1"/>
    </source>
</evidence>
<dbReference type="PANTHER" id="PTHR36933:SF1">
    <property type="entry name" value="SLL0788 PROTEIN"/>
    <property type="match status" value="1"/>
</dbReference>
<dbReference type="PANTHER" id="PTHR36933">
    <property type="entry name" value="SLL0788 PROTEIN"/>
    <property type="match status" value="1"/>
</dbReference>
<comment type="caution">
    <text evidence="3">The sequence shown here is derived from an EMBL/GenBank/DDBJ whole genome shotgun (WGS) entry which is preliminary data.</text>
</comment>
<reference evidence="3 4" key="1">
    <citation type="journal article" date="2012" name="Genet. Mol. Biol.">
        <title>Analysis of 16S rRNA and mxaF genes revealing insights into Methylobacterium niche-specific plant association.</title>
        <authorList>
            <person name="Dourado M.N."/>
            <person name="Andreote F.D."/>
            <person name="Dini-Andreote F."/>
            <person name="Conti R."/>
            <person name="Araujo J.M."/>
            <person name="Araujo W.L."/>
        </authorList>
    </citation>
    <scope>NUCLEOTIDE SEQUENCE [LARGE SCALE GENOMIC DNA]</scope>
    <source>
        <strain evidence="3 4">SR1.6/4</strain>
    </source>
</reference>
<gene>
    <name evidence="3" type="ORF">MRSR164_19425</name>
</gene>
<dbReference type="Proteomes" id="UP001349262">
    <property type="component" value="Unassembled WGS sequence"/>
</dbReference>
<dbReference type="Gene3D" id="1.20.1260.10">
    <property type="match status" value="1"/>
</dbReference>
<sequence>MTTTLRAPLRAPLRAALLACLLAVPALARDAHRHDHHGHGRSTVAPGDTPATKAFRDADARMHREMDIRYSNDVDLDFVRGMIPHHRGAVAMARVALDHSKDPEIRKLAEEIIRAQDTEIAQMEAFLKRKEVSKPK</sequence>
<evidence type="ECO:0000313" key="4">
    <source>
        <dbReference type="Proteomes" id="UP001349262"/>
    </source>
</evidence>
<dbReference type="InterPro" id="IPR005183">
    <property type="entry name" value="DUF305_CopM-like"/>
</dbReference>
<dbReference type="Pfam" id="PF03713">
    <property type="entry name" value="DUF305"/>
    <property type="match status" value="1"/>
</dbReference>
<keyword evidence="1" id="KW-0732">Signal</keyword>
<feature type="chain" id="PRO_5046906242" evidence="1">
    <location>
        <begin position="29"/>
        <end position="136"/>
    </location>
</feature>
<feature type="domain" description="DUF305" evidence="2">
    <location>
        <begin position="74"/>
        <end position="127"/>
    </location>
</feature>
<protein>
    <submittedName>
        <fullName evidence="3">DUF305 domain-containing protein</fullName>
    </submittedName>
</protein>